<feature type="signal peptide" evidence="12">
    <location>
        <begin position="1"/>
        <end position="32"/>
    </location>
</feature>
<dbReference type="InterPro" id="IPR010917">
    <property type="entry name" value="TonB_rcpt_CS"/>
</dbReference>
<keyword evidence="6 12" id="KW-0732">Signal</keyword>
<evidence type="ECO:0000313" key="15">
    <source>
        <dbReference type="Proteomes" id="UP000273643"/>
    </source>
</evidence>
<keyword evidence="8" id="KW-0406">Ion transport</keyword>
<protein>
    <submittedName>
        <fullName evidence="14">Outer membrane receptor protein involved in Fe transport</fullName>
    </submittedName>
</protein>
<dbReference type="PANTHER" id="PTHR32552">
    <property type="entry name" value="FERRICHROME IRON RECEPTOR-RELATED"/>
    <property type="match status" value="1"/>
</dbReference>
<dbReference type="RefSeq" id="WP_123638411.1">
    <property type="nucleotide sequence ID" value="NZ_RJUK01000001.1"/>
</dbReference>
<comment type="caution">
    <text evidence="14">The sequence shown here is derived from an EMBL/GenBank/DDBJ whole genome shotgun (WGS) entry which is preliminary data.</text>
</comment>
<dbReference type="GO" id="GO:0015344">
    <property type="term" value="F:siderophore uptake transmembrane transporter activity"/>
    <property type="evidence" value="ECO:0007669"/>
    <property type="project" value="TreeGrafter"/>
</dbReference>
<name>A0A3N1P9M7_9GAMM</name>
<keyword evidence="2" id="KW-0813">Transport</keyword>
<keyword evidence="15" id="KW-1185">Reference proteome</keyword>
<keyword evidence="4" id="KW-0410">Iron transport</keyword>
<keyword evidence="7" id="KW-0408">Iron</keyword>
<keyword evidence="10" id="KW-0472">Membrane</keyword>
<evidence type="ECO:0000259" key="13">
    <source>
        <dbReference type="Pfam" id="PF00593"/>
    </source>
</evidence>
<evidence type="ECO:0000256" key="3">
    <source>
        <dbReference type="ARBA" id="ARBA00022452"/>
    </source>
</evidence>
<keyword evidence="9" id="KW-0798">TonB box</keyword>
<evidence type="ECO:0000256" key="6">
    <source>
        <dbReference type="ARBA" id="ARBA00022729"/>
    </source>
</evidence>
<evidence type="ECO:0000256" key="1">
    <source>
        <dbReference type="ARBA" id="ARBA00004571"/>
    </source>
</evidence>
<evidence type="ECO:0000256" key="5">
    <source>
        <dbReference type="ARBA" id="ARBA00022692"/>
    </source>
</evidence>
<dbReference type="Proteomes" id="UP000273643">
    <property type="component" value="Unassembled WGS sequence"/>
</dbReference>
<proteinExistence type="predicted"/>
<evidence type="ECO:0000256" key="2">
    <source>
        <dbReference type="ARBA" id="ARBA00022448"/>
    </source>
</evidence>
<sequence length="784" mass="85475">MKNRFTIRSPHSTALRTMCASAALMAALPAHAQTSSIQDVLVVGEALSGMGNVRSDEVDGPFGLGQTIADIGRSITPVTEDLLNEAAIDNLQELQRVAPNTFQAKGFGAPSLPTLRGQLGEVFSAGMRRQVGNNGLGIPLSFNSVGQIDIVRGTPSVILGTTQRTGGFVNITPKRPDLSEPEGRVSLTGGEWDQYGAQLDYSWVIDPERQGVRISLEHKDEGSFYDYAGLDSTNLFAAYRILPSDHFEWNVSLEYYDVEWTDNAGINRPTQDLIDHGLYVQGQGVQPNGSRVPGAFAVVSPSGEVKIPRNRVHTHPDDINGAETLLLHSVFNIELADSIRLVNRSYYEHLEREEIAQNSFVEIVDGADTLENRTELHIHNTTVGANLRYNDVLGYSQFTTEADLPTDLTGPLSNREIPLTDAQKARLVELRPGLFVSPGAQYDIDGDNVGDFNLSDTTDSSSVQGGLFVQHRQLLTERLQLTLGARGDWYDVSARDPIAPEGVEAARDNHNDFLKAGEATLHYRPNESVTLYATSSYSESTSNSMAGGNVLGANNQIDPLNFATENTLHEVGLKYAPAGSPWYADAAVFDQTRSLRNRDGSNSGVATRGLEAQLFYRGEAAWVSVGANWLDAEFDHSAAFQAAEQVADAFDDSRPDIIQGTGVGAPNFAAFPASNQRLHGLPDWSLSAAGGYLFAEGWSVGGSAVLTSDYPLDYLQTVTIPEQFTLNANLAYEFNQGASRIRLDVFNLTDEENWTPVFEGGYFGSSLVFPELPRHVQLQFTQRF</sequence>
<dbReference type="Pfam" id="PF00593">
    <property type="entry name" value="TonB_dep_Rec_b-barrel"/>
    <property type="match status" value="1"/>
</dbReference>
<evidence type="ECO:0000256" key="12">
    <source>
        <dbReference type="SAM" id="SignalP"/>
    </source>
</evidence>
<accession>A0A3N1P9M7</accession>
<evidence type="ECO:0000256" key="7">
    <source>
        <dbReference type="ARBA" id="ARBA00023004"/>
    </source>
</evidence>
<dbReference type="OrthoDB" id="127311at2"/>
<feature type="chain" id="PRO_5018070337" evidence="12">
    <location>
        <begin position="33"/>
        <end position="784"/>
    </location>
</feature>
<dbReference type="InterPro" id="IPR039426">
    <property type="entry name" value="TonB-dep_rcpt-like"/>
</dbReference>
<gene>
    <name evidence="14" type="ORF">EDC38_2030</name>
</gene>
<keyword evidence="14" id="KW-0675">Receptor</keyword>
<dbReference type="PROSITE" id="PS01156">
    <property type="entry name" value="TONB_DEPENDENT_REC_2"/>
    <property type="match status" value="1"/>
</dbReference>
<organism evidence="14 15">
    <name type="scientific">Marinimicrobium koreense</name>
    <dbReference type="NCBI Taxonomy" id="306545"/>
    <lineage>
        <taxon>Bacteria</taxon>
        <taxon>Pseudomonadati</taxon>
        <taxon>Pseudomonadota</taxon>
        <taxon>Gammaproteobacteria</taxon>
        <taxon>Cellvibrionales</taxon>
        <taxon>Cellvibrionaceae</taxon>
        <taxon>Marinimicrobium</taxon>
    </lineage>
</organism>
<dbReference type="InterPro" id="IPR000531">
    <property type="entry name" value="Beta-barrel_TonB"/>
</dbReference>
<dbReference type="PANTHER" id="PTHR32552:SF68">
    <property type="entry name" value="FERRICHROME OUTER MEMBRANE TRANSPORTER_PHAGE RECEPTOR"/>
    <property type="match status" value="1"/>
</dbReference>
<evidence type="ECO:0000313" key="14">
    <source>
        <dbReference type="EMBL" id="ROQ21406.1"/>
    </source>
</evidence>
<comment type="subcellular location">
    <subcellularLocation>
        <location evidence="1">Cell outer membrane</location>
        <topology evidence="1">Multi-pass membrane protein</topology>
    </subcellularLocation>
</comment>
<dbReference type="EMBL" id="RJUK01000001">
    <property type="protein sequence ID" value="ROQ21406.1"/>
    <property type="molecule type" value="Genomic_DNA"/>
</dbReference>
<dbReference type="AlphaFoldDB" id="A0A3N1P9M7"/>
<dbReference type="Gene3D" id="2.170.130.10">
    <property type="entry name" value="TonB-dependent receptor, plug domain"/>
    <property type="match status" value="1"/>
</dbReference>
<evidence type="ECO:0000256" key="10">
    <source>
        <dbReference type="ARBA" id="ARBA00023136"/>
    </source>
</evidence>
<dbReference type="GO" id="GO:0009279">
    <property type="term" value="C:cell outer membrane"/>
    <property type="evidence" value="ECO:0007669"/>
    <property type="project" value="UniProtKB-SubCell"/>
</dbReference>
<evidence type="ECO:0000256" key="8">
    <source>
        <dbReference type="ARBA" id="ARBA00023065"/>
    </source>
</evidence>
<feature type="domain" description="TonB-dependent receptor-like beta-barrel" evidence="13">
    <location>
        <begin position="260"/>
        <end position="748"/>
    </location>
</feature>
<dbReference type="InterPro" id="IPR037066">
    <property type="entry name" value="Plug_dom_sf"/>
</dbReference>
<dbReference type="SUPFAM" id="SSF56935">
    <property type="entry name" value="Porins"/>
    <property type="match status" value="1"/>
</dbReference>
<dbReference type="Gene3D" id="2.40.170.20">
    <property type="entry name" value="TonB-dependent receptor, beta-barrel domain"/>
    <property type="match status" value="1"/>
</dbReference>
<keyword evidence="5" id="KW-0812">Transmembrane</keyword>
<evidence type="ECO:0000256" key="4">
    <source>
        <dbReference type="ARBA" id="ARBA00022496"/>
    </source>
</evidence>
<dbReference type="InterPro" id="IPR036942">
    <property type="entry name" value="Beta-barrel_TonB_sf"/>
</dbReference>
<reference evidence="14 15" key="1">
    <citation type="submission" date="2018-11" db="EMBL/GenBank/DDBJ databases">
        <title>Genomic Encyclopedia of Type Strains, Phase IV (KMG-IV): sequencing the most valuable type-strain genomes for metagenomic binning, comparative biology and taxonomic classification.</title>
        <authorList>
            <person name="Goeker M."/>
        </authorList>
    </citation>
    <scope>NUCLEOTIDE SEQUENCE [LARGE SCALE GENOMIC DNA]</scope>
    <source>
        <strain evidence="14 15">DSM 16974</strain>
    </source>
</reference>
<keyword evidence="11" id="KW-0998">Cell outer membrane</keyword>
<evidence type="ECO:0000256" key="9">
    <source>
        <dbReference type="ARBA" id="ARBA00023077"/>
    </source>
</evidence>
<keyword evidence="3" id="KW-1134">Transmembrane beta strand</keyword>
<evidence type="ECO:0000256" key="11">
    <source>
        <dbReference type="ARBA" id="ARBA00023237"/>
    </source>
</evidence>